<keyword evidence="3" id="KW-1185">Reference proteome</keyword>
<keyword evidence="1" id="KW-0472">Membrane</keyword>
<dbReference type="EMBL" id="VCNI01000002">
    <property type="protein sequence ID" value="TMU54900.1"/>
    <property type="molecule type" value="Genomic_DNA"/>
</dbReference>
<dbReference type="Pfam" id="PF13795">
    <property type="entry name" value="HupE_UreJ_2"/>
    <property type="match status" value="1"/>
</dbReference>
<accession>A0ABY2WJS3</accession>
<dbReference type="Proteomes" id="UP000751614">
    <property type="component" value="Unassembled WGS sequence"/>
</dbReference>
<reference evidence="2 3" key="1">
    <citation type="submission" date="2019-05" db="EMBL/GenBank/DDBJ databases">
        <title>Flagellimonas sp. AsT0115, sp. nov., isolated from a marine red algae, Asparagopsis taxiformis.</title>
        <authorList>
            <person name="Kim J."/>
            <person name="Jeong S.E."/>
            <person name="Jeon C.O."/>
        </authorList>
    </citation>
    <scope>NUCLEOTIDE SEQUENCE [LARGE SCALE GENOMIC DNA]</scope>
    <source>
        <strain evidence="2 3">AsT0115</strain>
    </source>
</reference>
<feature type="transmembrane region" description="Helical" evidence="1">
    <location>
        <begin position="104"/>
        <end position="122"/>
    </location>
</feature>
<dbReference type="InterPro" id="IPR032809">
    <property type="entry name" value="Put_HupE_UreJ"/>
</dbReference>
<gene>
    <name evidence="2" type="ORF">FGG15_11935</name>
</gene>
<organism evidence="2 3">
    <name type="scientific">Flagellimonas algicola</name>
    <dbReference type="NCBI Taxonomy" id="2583815"/>
    <lineage>
        <taxon>Bacteria</taxon>
        <taxon>Pseudomonadati</taxon>
        <taxon>Bacteroidota</taxon>
        <taxon>Flavobacteriia</taxon>
        <taxon>Flavobacteriales</taxon>
        <taxon>Flavobacteriaceae</taxon>
        <taxon>Flagellimonas</taxon>
    </lineage>
</organism>
<keyword evidence="1" id="KW-0812">Transmembrane</keyword>
<protein>
    <submittedName>
        <fullName evidence="2">HupE/UreJ family protein</fullName>
    </submittedName>
</protein>
<comment type="caution">
    <text evidence="2">The sequence shown here is derived from an EMBL/GenBank/DDBJ whole genome shotgun (WGS) entry which is preliminary data.</text>
</comment>
<evidence type="ECO:0000256" key="1">
    <source>
        <dbReference type="SAM" id="Phobius"/>
    </source>
</evidence>
<keyword evidence="1" id="KW-1133">Transmembrane helix</keyword>
<name>A0ABY2WJS3_9FLAO</name>
<dbReference type="RefSeq" id="WP_138836497.1">
    <property type="nucleotide sequence ID" value="NZ_VCNI01000002.1"/>
</dbReference>
<feature type="transmembrane region" description="Helical" evidence="1">
    <location>
        <begin position="43"/>
        <end position="62"/>
    </location>
</feature>
<feature type="transmembrane region" description="Helical" evidence="1">
    <location>
        <begin position="142"/>
        <end position="164"/>
    </location>
</feature>
<feature type="transmembrane region" description="Helical" evidence="1">
    <location>
        <begin position="171"/>
        <end position="192"/>
    </location>
</feature>
<sequence>MQEFWFYIKLGFNHVLDLGAYDHILFLSALAIPFTFKNWKRVVILATIFTIAHCTSLALSAFEVMTVDVGLIEFLIPVTILLTALYNLTYVFGSSRASGQYVHVLATAFFGLIHGFGFSNYFKMLMAEQDDKVLPLLGFATGIEFSQVAIILIILGVAFVILDLLKVKRKLFIGIASILVIAITIPLLITTFPQ</sequence>
<evidence type="ECO:0000313" key="3">
    <source>
        <dbReference type="Proteomes" id="UP000751614"/>
    </source>
</evidence>
<evidence type="ECO:0000313" key="2">
    <source>
        <dbReference type="EMBL" id="TMU54900.1"/>
    </source>
</evidence>
<feature type="transmembrane region" description="Helical" evidence="1">
    <location>
        <begin position="74"/>
        <end position="92"/>
    </location>
</feature>
<proteinExistence type="predicted"/>